<keyword evidence="2" id="KW-1185">Reference proteome</keyword>
<sequence>MQRRQGNPQETALPGFQQMSQATVINYLSAHSPSEQDKRSGWRMCFIASHRAHCDQIEPAAETYVILSLCNVTSQFHNWGRNLEKVIHNSFLVCEVYKAKQLSSFDLDSLMNLRALKAPTKNIFRIMHANSLPLQLKDLGG</sequence>
<dbReference type="Proteomes" id="UP000499080">
    <property type="component" value="Unassembled WGS sequence"/>
</dbReference>
<dbReference type="AlphaFoldDB" id="A0A4Y1ZNB3"/>
<comment type="caution">
    <text evidence="1">The sequence shown here is derived from an EMBL/GenBank/DDBJ whole genome shotgun (WGS) entry which is preliminary data.</text>
</comment>
<evidence type="ECO:0000313" key="2">
    <source>
        <dbReference type="Proteomes" id="UP000499080"/>
    </source>
</evidence>
<name>A0A4Y1ZNB3_ARAVE</name>
<organism evidence="1 2">
    <name type="scientific">Araneus ventricosus</name>
    <name type="common">Orbweaver spider</name>
    <name type="synonym">Epeira ventricosa</name>
    <dbReference type="NCBI Taxonomy" id="182803"/>
    <lineage>
        <taxon>Eukaryota</taxon>
        <taxon>Metazoa</taxon>
        <taxon>Ecdysozoa</taxon>
        <taxon>Arthropoda</taxon>
        <taxon>Chelicerata</taxon>
        <taxon>Arachnida</taxon>
        <taxon>Araneae</taxon>
        <taxon>Araneomorphae</taxon>
        <taxon>Entelegynae</taxon>
        <taxon>Araneoidea</taxon>
        <taxon>Araneidae</taxon>
        <taxon>Araneus</taxon>
    </lineage>
</organism>
<accession>A0A4Y1ZNB3</accession>
<reference evidence="1 2" key="1">
    <citation type="journal article" date="2019" name="Sci. Rep.">
        <title>Orb-weaving spider Araneus ventricosus genome elucidates the spidroin gene catalogue.</title>
        <authorList>
            <person name="Kono N."/>
            <person name="Nakamura H."/>
            <person name="Ohtoshi R."/>
            <person name="Moran D.A.P."/>
            <person name="Shinohara A."/>
            <person name="Yoshida Y."/>
            <person name="Fujiwara M."/>
            <person name="Mori M."/>
            <person name="Tomita M."/>
            <person name="Arakawa K."/>
        </authorList>
    </citation>
    <scope>NUCLEOTIDE SEQUENCE [LARGE SCALE GENOMIC DNA]</scope>
</reference>
<protein>
    <submittedName>
        <fullName evidence="1">Uncharacterized protein</fullName>
    </submittedName>
</protein>
<gene>
    <name evidence="1" type="ORF">AVEN_78401_1</name>
</gene>
<dbReference type="EMBL" id="BGPR01151607">
    <property type="protein sequence ID" value="GBL60064.1"/>
    <property type="molecule type" value="Genomic_DNA"/>
</dbReference>
<proteinExistence type="predicted"/>
<evidence type="ECO:0000313" key="1">
    <source>
        <dbReference type="EMBL" id="GBL60064.1"/>
    </source>
</evidence>